<evidence type="ECO:0000313" key="3">
    <source>
        <dbReference type="Proteomes" id="UP000265618"/>
    </source>
</evidence>
<evidence type="ECO:0000256" key="1">
    <source>
        <dbReference type="SAM" id="MobiDB-lite"/>
    </source>
</evidence>
<keyword evidence="3" id="KW-1185">Reference proteome</keyword>
<protein>
    <submittedName>
        <fullName evidence="2">Uncharacterized protein</fullName>
    </submittedName>
</protein>
<proteinExistence type="predicted"/>
<gene>
    <name evidence="2" type="ORF">KIPB_008326</name>
</gene>
<organism evidence="2 3">
    <name type="scientific">Kipferlia bialata</name>
    <dbReference type="NCBI Taxonomy" id="797122"/>
    <lineage>
        <taxon>Eukaryota</taxon>
        <taxon>Metamonada</taxon>
        <taxon>Carpediemonas-like organisms</taxon>
        <taxon>Kipferlia</taxon>
    </lineage>
</organism>
<reference evidence="2 3" key="1">
    <citation type="journal article" date="2018" name="PLoS ONE">
        <title>The draft genome of Kipferlia bialata reveals reductive genome evolution in fornicate parasites.</title>
        <authorList>
            <person name="Tanifuji G."/>
            <person name="Takabayashi S."/>
            <person name="Kume K."/>
            <person name="Takagi M."/>
            <person name="Nakayama T."/>
            <person name="Kamikawa R."/>
            <person name="Inagaki Y."/>
            <person name="Hashimoto T."/>
        </authorList>
    </citation>
    <scope>NUCLEOTIDE SEQUENCE [LARGE SCALE GENOMIC DNA]</scope>
    <source>
        <strain evidence="2">NY0173</strain>
    </source>
</reference>
<feature type="non-terminal residue" evidence="2">
    <location>
        <position position="1"/>
    </location>
</feature>
<name>A0A9K3D1C2_9EUKA</name>
<feature type="compositionally biased region" description="Polar residues" evidence="1">
    <location>
        <begin position="54"/>
        <end position="64"/>
    </location>
</feature>
<accession>A0A9K3D1C2</accession>
<dbReference type="AlphaFoldDB" id="A0A9K3D1C2"/>
<comment type="caution">
    <text evidence="2">The sequence shown here is derived from an EMBL/GenBank/DDBJ whole genome shotgun (WGS) entry which is preliminary data.</text>
</comment>
<dbReference type="Proteomes" id="UP000265618">
    <property type="component" value="Unassembled WGS sequence"/>
</dbReference>
<sequence length="107" mass="11842">MHRVTTPRRKPVATRQSDTGPIGAKSRRTQRSDNLEPQHTNAALSCKSPKKQARANQSSSSLSVQVPDAVQALEEYHPMGDLPLDPPIKVKEFLRKGEAVFPLKVCK</sequence>
<dbReference type="EMBL" id="BDIP01002549">
    <property type="protein sequence ID" value="GIQ86465.1"/>
    <property type="molecule type" value="Genomic_DNA"/>
</dbReference>
<evidence type="ECO:0000313" key="2">
    <source>
        <dbReference type="EMBL" id="GIQ86465.1"/>
    </source>
</evidence>
<feature type="region of interest" description="Disordered" evidence="1">
    <location>
        <begin position="1"/>
        <end position="64"/>
    </location>
</feature>
<feature type="compositionally biased region" description="Basic residues" evidence="1">
    <location>
        <begin position="1"/>
        <end position="12"/>
    </location>
</feature>